<feature type="compositionally biased region" description="Acidic residues" evidence="6">
    <location>
        <begin position="139"/>
        <end position="150"/>
    </location>
</feature>
<feature type="region of interest" description="Disordered" evidence="6">
    <location>
        <begin position="447"/>
        <end position="508"/>
    </location>
</feature>
<evidence type="ECO:0000313" key="8">
    <source>
        <dbReference type="Proteomes" id="UP001443914"/>
    </source>
</evidence>
<evidence type="ECO:0000256" key="2">
    <source>
        <dbReference type="ARBA" id="ARBA00022473"/>
    </source>
</evidence>
<feature type="compositionally biased region" description="Basic and acidic residues" evidence="6">
    <location>
        <begin position="447"/>
        <end position="459"/>
    </location>
</feature>
<dbReference type="GO" id="GO:0030154">
    <property type="term" value="P:cell differentiation"/>
    <property type="evidence" value="ECO:0007669"/>
    <property type="project" value="UniProtKB-KW"/>
</dbReference>
<evidence type="ECO:0000256" key="1">
    <source>
        <dbReference type="ARBA" id="ARBA00008956"/>
    </source>
</evidence>
<dbReference type="PANTHER" id="PTHR31791:SF41">
    <property type="entry name" value="FRIGIDA-LIKE PROTEIN"/>
    <property type="match status" value="1"/>
</dbReference>
<dbReference type="Proteomes" id="UP001443914">
    <property type="component" value="Unassembled WGS sequence"/>
</dbReference>
<evidence type="ECO:0000256" key="5">
    <source>
        <dbReference type="RuleBase" id="RU364012"/>
    </source>
</evidence>
<accession>A0AAW1HQG0</accession>
<keyword evidence="3 5" id="KW-0221">Differentiation</keyword>
<feature type="compositionally biased region" description="Basic residues" evidence="6">
    <location>
        <begin position="465"/>
        <end position="482"/>
    </location>
</feature>
<evidence type="ECO:0000256" key="4">
    <source>
        <dbReference type="ARBA" id="ARBA00023089"/>
    </source>
</evidence>
<gene>
    <name evidence="7" type="ORF">RND81_11G215400</name>
</gene>
<protein>
    <recommendedName>
        <fullName evidence="5">FRIGIDA-like protein</fullName>
    </recommendedName>
</protein>
<proteinExistence type="inferred from homology"/>
<dbReference type="InterPro" id="IPR012474">
    <property type="entry name" value="Frigida"/>
</dbReference>
<dbReference type="AlphaFoldDB" id="A0AAW1HQG0"/>
<evidence type="ECO:0000256" key="3">
    <source>
        <dbReference type="ARBA" id="ARBA00022782"/>
    </source>
</evidence>
<keyword evidence="4 5" id="KW-0287">Flowering</keyword>
<evidence type="ECO:0000256" key="6">
    <source>
        <dbReference type="SAM" id="MobiDB-lite"/>
    </source>
</evidence>
<comment type="similarity">
    <text evidence="1 5">Belongs to the Frigida family.</text>
</comment>
<feature type="region of interest" description="Disordered" evidence="6">
    <location>
        <begin position="122"/>
        <end position="159"/>
    </location>
</feature>
<comment type="caution">
    <text evidence="7">The sequence shown here is derived from an EMBL/GenBank/DDBJ whole genome shotgun (WGS) entry which is preliminary data.</text>
</comment>
<name>A0AAW1HQG0_SAPOF</name>
<evidence type="ECO:0000313" key="7">
    <source>
        <dbReference type="EMBL" id="KAK9678496.1"/>
    </source>
</evidence>
<keyword evidence="8" id="KW-1185">Reference proteome</keyword>
<dbReference type="GO" id="GO:0009908">
    <property type="term" value="P:flower development"/>
    <property type="evidence" value="ECO:0007669"/>
    <property type="project" value="UniProtKB-KW"/>
</dbReference>
<reference evidence="7" key="1">
    <citation type="submission" date="2024-03" db="EMBL/GenBank/DDBJ databases">
        <title>WGS assembly of Saponaria officinalis var. Norfolk2.</title>
        <authorList>
            <person name="Jenkins J."/>
            <person name="Shu S."/>
            <person name="Grimwood J."/>
            <person name="Barry K."/>
            <person name="Goodstein D."/>
            <person name="Schmutz J."/>
            <person name="Leebens-Mack J."/>
            <person name="Osbourn A."/>
        </authorList>
    </citation>
    <scope>NUCLEOTIDE SEQUENCE [LARGE SCALE GENOMIC DNA]</scope>
    <source>
        <strain evidence="7">JIC</strain>
    </source>
</reference>
<keyword evidence="2 5" id="KW-0217">Developmental protein</keyword>
<organism evidence="7 8">
    <name type="scientific">Saponaria officinalis</name>
    <name type="common">Common soapwort</name>
    <name type="synonym">Lychnis saponaria</name>
    <dbReference type="NCBI Taxonomy" id="3572"/>
    <lineage>
        <taxon>Eukaryota</taxon>
        <taxon>Viridiplantae</taxon>
        <taxon>Streptophyta</taxon>
        <taxon>Embryophyta</taxon>
        <taxon>Tracheophyta</taxon>
        <taxon>Spermatophyta</taxon>
        <taxon>Magnoliopsida</taxon>
        <taxon>eudicotyledons</taxon>
        <taxon>Gunneridae</taxon>
        <taxon>Pentapetalae</taxon>
        <taxon>Caryophyllales</taxon>
        <taxon>Caryophyllaceae</taxon>
        <taxon>Caryophylleae</taxon>
        <taxon>Saponaria</taxon>
    </lineage>
</organism>
<dbReference type="Pfam" id="PF07899">
    <property type="entry name" value="Frigida"/>
    <property type="match status" value="1"/>
</dbReference>
<dbReference type="EMBL" id="JBDFQZ010000011">
    <property type="protein sequence ID" value="KAK9678496.1"/>
    <property type="molecule type" value="Genomic_DNA"/>
</dbReference>
<sequence>MADTKGNVEINLDSTVELTSALLDKLGTAFANLKALNIAGVNDVQWNDVEGYFRNLESEIKKKLEELEGKEKDFAERESRNNMLLAEREAAVVAKEQDLLDRVQELKDAAVAEISDARTTYDPEALEGVTNGNKVNSSVDDENTELDTQEGESPRTLEENAEGVAIEVNPRAELIQFCEQMDSNGILNFVMENLKNSSRVCKETSVALGSATEPACLVLNALEGFFTPNETNQEGKKDDAALQGMRRSCLILMETLSTFLSNADTAVDTFLTPNTKWQAKSIANGWKPNLDGENVDATNGMSLEAEGFLRLLATFRIAFEFNADDLCKYVLAVSDHRKATELCHSLELAQKVPGLVDTLLKSGREIDAVHFIHAFQLSGEVPSVPILKAYLKEIRRNSQGNGSIALQNDYNTRELEAIRTVIGCVEEYKLEGEYPLHQLYKRLSQLDKSVKSDRKRTGETSKQPHQQHKKPRSNGRFQGHRGRGSDRSSRGGRHGPPPTRGTNTYVGLPQRYTAVAPPNTYAYPVAAQPAYGAPQASDPRLYYYAQDDQARKPYTAVPPTYETYLQPPRQPYM</sequence>
<dbReference type="PANTHER" id="PTHR31791">
    <property type="entry name" value="FRIGIDA-LIKE PROTEIN 3-RELATED"/>
    <property type="match status" value="1"/>
</dbReference>